<dbReference type="PANTHER" id="PTHR30055:SF196">
    <property type="entry name" value="HTH-TYPE TRANSCRIPTIONAL REGULATOR RUTR"/>
    <property type="match status" value="1"/>
</dbReference>
<dbReference type="SUPFAM" id="SSF48498">
    <property type="entry name" value="Tetracyclin repressor-like, C-terminal domain"/>
    <property type="match status" value="1"/>
</dbReference>
<organism evidence="4 5">
    <name type="scientific">Paracoccus pacificus</name>
    <dbReference type="NCBI Taxonomy" id="1463598"/>
    <lineage>
        <taxon>Bacteria</taxon>
        <taxon>Pseudomonadati</taxon>
        <taxon>Pseudomonadota</taxon>
        <taxon>Alphaproteobacteria</taxon>
        <taxon>Rhodobacterales</taxon>
        <taxon>Paracoccaceae</taxon>
        <taxon>Paracoccus</taxon>
    </lineage>
</organism>
<evidence type="ECO:0000313" key="5">
    <source>
        <dbReference type="Proteomes" id="UP001597213"/>
    </source>
</evidence>
<dbReference type="InterPro" id="IPR036271">
    <property type="entry name" value="Tet_transcr_reg_TetR-rel_C_sf"/>
</dbReference>
<accession>A0ABW4R8J6</accession>
<dbReference type="Pfam" id="PF00440">
    <property type="entry name" value="TetR_N"/>
    <property type="match status" value="1"/>
</dbReference>
<dbReference type="Gene3D" id="1.10.357.10">
    <property type="entry name" value="Tetracycline Repressor, domain 2"/>
    <property type="match status" value="1"/>
</dbReference>
<dbReference type="Gene3D" id="1.10.10.60">
    <property type="entry name" value="Homeodomain-like"/>
    <property type="match status" value="1"/>
</dbReference>
<evidence type="ECO:0000259" key="3">
    <source>
        <dbReference type="PROSITE" id="PS50977"/>
    </source>
</evidence>
<evidence type="ECO:0000256" key="1">
    <source>
        <dbReference type="ARBA" id="ARBA00023125"/>
    </source>
</evidence>
<protein>
    <submittedName>
        <fullName evidence="4">TetR family transcriptional regulator C-terminal domain-containing protein</fullName>
    </submittedName>
</protein>
<name>A0ABW4R8J6_9RHOB</name>
<proteinExistence type="predicted"/>
<dbReference type="RefSeq" id="WP_379143149.1">
    <property type="nucleotide sequence ID" value="NZ_JBHUEN010000034.1"/>
</dbReference>
<gene>
    <name evidence="4" type="ORF">ACFSCT_11925</name>
</gene>
<dbReference type="SUPFAM" id="SSF46689">
    <property type="entry name" value="Homeodomain-like"/>
    <property type="match status" value="1"/>
</dbReference>
<sequence length="212" mass="23747">MSETQAGPQAGDPPGTRIQRLNRDRILDGALPVFAALGYGGATIDRIAQAAGLSKPNVLYYFAGKEAIYEALLRRLLDLWLEPLRQLDHGGDPVEEMLKYVRIKLKLSREHPDESRLFAAEILQGAPRLNPILQGQLKPLVDDQVRIIRRWMDQGRLAQVDPHHLIFSIWALTQHYADFNAQVTAVLGPGHDDPYAEAGVFLEGLYRRLLAP</sequence>
<dbReference type="Proteomes" id="UP001597213">
    <property type="component" value="Unassembled WGS sequence"/>
</dbReference>
<comment type="caution">
    <text evidence="4">The sequence shown here is derived from an EMBL/GenBank/DDBJ whole genome shotgun (WGS) entry which is preliminary data.</text>
</comment>
<feature type="domain" description="HTH tetR-type" evidence="3">
    <location>
        <begin position="20"/>
        <end position="80"/>
    </location>
</feature>
<dbReference type="EMBL" id="JBHUEN010000034">
    <property type="protein sequence ID" value="MFD1882422.1"/>
    <property type="molecule type" value="Genomic_DNA"/>
</dbReference>
<dbReference type="Pfam" id="PF08362">
    <property type="entry name" value="TetR_C_3"/>
    <property type="match status" value="1"/>
</dbReference>
<dbReference type="InterPro" id="IPR013573">
    <property type="entry name" value="Tscrpt_reg_YcdC_C"/>
</dbReference>
<feature type="DNA-binding region" description="H-T-H motif" evidence="2">
    <location>
        <begin position="43"/>
        <end position="62"/>
    </location>
</feature>
<dbReference type="PROSITE" id="PS50977">
    <property type="entry name" value="HTH_TETR_2"/>
    <property type="match status" value="1"/>
</dbReference>
<dbReference type="InterPro" id="IPR050109">
    <property type="entry name" value="HTH-type_TetR-like_transc_reg"/>
</dbReference>
<reference evidence="5" key="1">
    <citation type="journal article" date="2019" name="Int. J. Syst. Evol. Microbiol.">
        <title>The Global Catalogue of Microorganisms (GCM) 10K type strain sequencing project: providing services to taxonomists for standard genome sequencing and annotation.</title>
        <authorList>
            <consortium name="The Broad Institute Genomics Platform"/>
            <consortium name="The Broad Institute Genome Sequencing Center for Infectious Disease"/>
            <person name="Wu L."/>
            <person name="Ma J."/>
        </authorList>
    </citation>
    <scope>NUCLEOTIDE SEQUENCE [LARGE SCALE GENOMIC DNA]</scope>
    <source>
        <strain evidence="5">CCUG 56029</strain>
    </source>
</reference>
<dbReference type="PRINTS" id="PR00455">
    <property type="entry name" value="HTHTETR"/>
</dbReference>
<keyword evidence="1 2" id="KW-0238">DNA-binding</keyword>
<dbReference type="InterPro" id="IPR001647">
    <property type="entry name" value="HTH_TetR"/>
</dbReference>
<keyword evidence="5" id="KW-1185">Reference proteome</keyword>
<evidence type="ECO:0000256" key="2">
    <source>
        <dbReference type="PROSITE-ProRule" id="PRU00335"/>
    </source>
</evidence>
<evidence type="ECO:0000313" key="4">
    <source>
        <dbReference type="EMBL" id="MFD1882422.1"/>
    </source>
</evidence>
<dbReference type="InterPro" id="IPR009057">
    <property type="entry name" value="Homeodomain-like_sf"/>
</dbReference>
<dbReference type="PANTHER" id="PTHR30055">
    <property type="entry name" value="HTH-TYPE TRANSCRIPTIONAL REGULATOR RUTR"/>
    <property type="match status" value="1"/>
</dbReference>